<evidence type="ECO:0000313" key="6">
    <source>
        <dbReference type="Proteomes" id="UP000604046"/>
    </source>
</evidence>
<feature type="domain" description="Carboxylesterase type B" evidence="3">
    <location>
        <begin position="269"/>
        <end position="578"/>
    </location>
</feature>
<evidence type="ECO:0000256" key="1">
    <source>
        <dbReference type="ARBA" id="ARBA00005964"/>
    </source>
</evidence>
<dbReference type="InterPro" id="IPR004839">
    <property type="entry name" value="Aminotransferase_I/II_large"/>
</dbReference>
<comment type="similarity">
    <text evidence="1">Belongs to the type-B carboxylesterase/lipase family.</text>
</comment>
<reference evidence="5" key="1">
    <citation type="submission" date="2021-02" db="EMBL/GenBank/DDBJ databases">
        <authorList>
            <person name="Dougan E. K."/>
            <person name="Rhodes N."/>
            <person name="Thang M."/>
            <person name="Chan C."/>
        </authorList>
    </citation>
    <scope>NUCLEOTIDE SEQUENCE</scope>
</reference>
<dbReference type="InterPro" id="IPR029058">
    <property type="entry name" value="AB_hydrolase_fold"/>
</dbReference>
<dbReference type="GO" id="GO:0030170">
    <property type="term" value="F:pyridoxal phosphate binding"/>
    <property type="evidence" value="ECO:0007669"/>
    <property type="project" value="InterPro"/>
</dbReference>
<keyword evidence="2" id="KW-0378">Hydrolase</keyword>
<comment type="caution">
    <text evidence="5">The sequence shown here is derived from an EMBL/GenBank/DDBJ whole genome shotgun (WGS) entry which is preliminary data.</text>
</comment>
<accession>A0A812MX70</accession>
<evidence type="ECO:0000259" key="4">
    <source>
        <dbReference type="Pfam" id="PF00155"/>
    </source>
</evidence>
<dbReference type="InterPro" id="IPR015421">
    <property type="entry name" value="PyrdxlP-dep_Trfase_major"/>
</dbReference>
<dbReference type="InterPro" id="IPR015422">
    <property type="entry name" value="PyrdxlP-dep_Trfase_small"/>
</dbReference>
<dbReference type="SUPFAM" id="SSF53383">
    <property type="entry name" value="PLP-dependent transferases"/>
    <property type="match status" value="1"/>
</dbReference>
<dbReference type="PANTHER" id="PTHR43918:SF4">
    <property type="entry name" value="CARBOXYLIC ESTER HYDROLASE"/>
    <property type="match status" value="1"/>
</dbReference>
<dbReference type="OrthoDB" id="420323at2759"/>
<organism evidence="5 6">
    <name type="scientific">Symbiodinium natans</name>
    <dbReference type="NCBI Taxonomy" id="878477"/>
    <lineage>
        <taxon>Eukaryota</taxon>
        <taxon>Sar</taxon>
        <taxon>Alveolata</taxon>
        <taxon>Dinophyceae</taxon>
        <taxon>Suessiales</taxon>
        <taxon>Symbiodiniaceae</taxon>
        <taxon>Symbiodinium</taxon>
    </lineage>
</organism>
<sequence>MFLAEYRLFAHPFLSPFISAGCRNSSEERAGGAGPGLLQMGLSDSRASVSQPLAEDLDALRVKQAQRMDDGSFVQATTFLSESVWTSCASAAAWLAAVALPPPTLSSVSPDLRNAFAVLRRGLDLALRVRILLEASRPTAVFFLGGNHESTAGKGDNEWGNYNPQVREGVPVPKTVLPFVTLGFQLLTTLQDSEGCSDPVKTSSPNSQVAIGSVAGGHETSSLICTGLKAFKVGPPVCQATDWGPPIQGPSLSRPLLASSCMELTTGEASRIPAECPQLAGRSVGGVEDCLYLNAAGNHAWIRVKELCNNQPMNLLWYPLQQSGPASQVVVVGWRRRAEASTSCFSIGDSYSMGLYDGQHLAWKHEVVVVTLNYRLCVLGFMALDALQKESFAGSTGNHALQDQQLALRWVQTNIRNFGGDPSRVTVFGESAGAFSVMWHLVSPKSAGLFHGAIMESGTVDVTFFFQPLQKAKEYYEDLATRLGCPASLGDAQLPCLRALPFEALVAVEAGMDGHRPAVHSPLWPLMSNGPAIDGTEDGLLDVPIRLVKSGAFNRVPLLLGANENGGSIFEDMLPEAQRRACGTVSDAVVHHAEAVFRAKSPPLEFHGSSPESIIPLHAADVQFTKGVLSQHEAVSNLVAEGKPACHESPDEVRERVTLYLESMKGQEDLVVGHRIFRDAVARFLTHRDGTETPPESIFMTSGTWPAARALLQVLLLGSENAVALLPSPGPPAYRETAASMGQRGVPYFVDDDWAKVLLGLRQTLEELHRHQKQPTAVVVANPSLAGRFIPLTAVEALLRLADEEGLALIVEEDIIAAWRHSAFVSFRVQARQMNLAVPVFSSFSAFAYTGQHGGYVHCHCVPDDLIQRVQAVAEHPTVKSQAWVASLLSPWRMSRGQETSLDTLVQVAAKNCQLLQKLCDVEGIRCDLVESGAFAFPKVIVKGFIMKKAISLARPADQVYCLEMVSRTGVIVSPGSGFGQRPGFFHFRVSLVQEEATFQSAIDHIKQFHQEHPVGWFRCIESHTELQRRKAMLQCLASQQVLPGAQLPVTRHPATLEEALWYFFREPLGKVQAVYQESEFSGNGDIMIKRMIRDMMFMCPLRARNRPRKPELLLARYVFDFNYGLAKIIGLGDFHGSELPFVFRNWLEFIKPIDPLQSPRNMADIISCKWTSFAFSLDPNGGVDESRWPPGCEEINRKFSDWPRFHTSQRLFYDLKSRPEVHEILEDNRYPDDLFPRDAKCDLWDELASTLQWVHEGAHAKSKWKWGSRRRGLTLEVVIMSALASRQSKLQHCPPLPTTLNPSCSARLCEDRVLMVPGHPQVWSFESHQMCGSG</sequence>
<keyword evidence="6" id="KW-1185">Reference proteome</keyword>
<dbReference type="Pfam" id="PF00155">
    <property type="entry name" value="Aminotran_1_2"/>
    <property type="match status" value="1"/>
</dbReference>
<proteinExistence type="inferred from homology"/>
<dbReference type="PROSITE" id="PS51257">
    <property type="entry name" value="PROKAR_LIPOPROTEIN"/>
    <property type="match status" value="1"/>
</dbReference>
<protein>
    <submittedName>
        <fullName evidence="5">BCHE protein</fullName>
    </submittedName>
</protein>
<gene>
    <name evidence="5" type="primary">BCHE</name>
    <name evidence="5" type="ORF">SNAT2548_LOCUS14351</name>
</gene>
<dbReference type="InterPro" id="IPR050654">
    <property type="entry name" value="AChE-related_enzymes"/>
</dbReference>
<dbReference type="Gene3D" id="3.40.640.10">
    <property type="entry name" value="Type I PLP-dependent aspartate aminotransferase-like (Major domain)"/>
    <property type="match status" value="1"/>
</dbReference>
<evidence type="ECO:0000256" key="2">
    <source>
        <dbReference type="ARBA" id="ARBA00022801"/>
    </source>
</evidence>
<feature type="domain" description="Aminotransferase class I/classII large" evidence="4">
    <location>
        <begin position="673"/>
        <end position="1006"/>
    </location>
</feature>
<dbReference type="InterPro" id="IPR019826">
    <property type="entry name" value="Carboxylesterase_B_AS"/>
</dbReference>
<dbReference type="PROSITE" id="PS00122">
    <property type="entry name" value="CARBOXYLESTERASE_B_1"/>
    <property type="match status" value="1"/>
</dbReference>
<dbReference type="Gene3D" id="1.10.287.1970">
    <property type="match status" value="1"/>
</dbReference>
<dbReference type="InterPro" id="IPR002018">
    <property type="entry name" value="CarbesteraseB"/>
</dbReference>
<dbReference type="GO" id="GO:0052689">
    <property type="term" value="F:carboxylic ester hydrolase activity"/>
    <property type="evidence" value="ECO:0007669"/>
    <property type="project" value="TreeGrafter"/>
</dbReference>
<dbReference type="Proteomes" id="UP000604046">
    <property type="component" value="Unassembled WGS sequence"/>
</dbReference>
<dbReference type="Pfam" id="PF00135">
    <property type="entry name" value="COesterase"/>
    <property type="match status" value="1"/>
</dbReference>
<name>A0A812MX70_9DINO</name>
<dbReference type="CDD" id="cd00609">
    <property type="entry name" value="AAT_like"/>
    <property type="match status" value="1"/>
</dbReference>
<dbReference type="SUPFAM" id="SSF53474">
    <property type="entry name" value="alpha/beta-Hydrolases"/>
    <property type="match status" value="2"/>
</dbReference>
<evidence type="ECO:0000313" key="5">
    <source>
        <dbReference type="EMBL" id="CAE7270463.1"/>
    </source>
</evidence>
<dbReference type="Gene3D" id="3.40.50.1820">
    <property type="entry name" value="alpha/beta hydrolase"/>
    <property type="match status" value="2"/>
</dbReference>
<dbReference type="EMBL" id="CAJNDS010001657">
    <property type="protein sequence ID" value="CAE7270463.1"/>
    <property type="molecule type" value="Genomic_DNA"/>
</dbReference>
<dbReference type="InterPro" id="IPR015424">
    <property type="entry name" value="PyrdxlP-dep_Trfase"/>
</dbReference>
<dbReference type="Gene3D" id="3.90.1150.10">
    <property type="entry name" value="Aspartate Aminotransferase, domain 1"/>
    <property type="match status" value="1"/>
</dbReference>
<dbReference type="PANTHER" id="PTHR43918">
    <property type="entry name" value="ACETYLCHOLINESTERASE"/>
    <property type="match status" value="1"/>
</dbReference>
<evidence type="ECO:0000259" key="3">
    <source>
        <dbReference type="Pfam" id="PF00135"/>
    </source>
</evidence>